<dbReference type="EMBL" id="CAEZTT010000044">
    <property type="protein sequence ID" value="CAB4575015.1"/>
    <property type="molecule type" value="Genomic_DNA"/>
</dbReference>
<name>A0A6J6EIA4_9ZZZZ</name>
<accession>A0A6J6EIA4</accession>
<sequence>MIYHSDMINKDAAIKQLGNLFLRGGNASLGEQYARSWAAAAQLRAQLPGAGIDQLCQRASIKYLSLVTATGAITGAVAAAPYFGTISTIGSTASDLYIFGRTSVNHVLLLAALHDLELTDPELRRLTVLSSLLNEQVPTRSLIESKSYIENMNQRLAERVAIKVGAKLLPMRAGAALPLLIGAATAASLNAKLAKQISSNALTVIKLQAV</sequence>
<gene>
    <name evidence="1" type="ORF">UFOPK1726_00515</name>
</gene>
<organism evidence="1">
    <name type="scientific">freshwater metagenome</name>
    <dbReference type="NCBI Taxonomy" id="449393"/>
    <lineage>
        <taxon>unclassified sequences</taxon>
        <taxon>metagenomes</taxon>
        <taxon>ecological metagenomes</taxon>
    </lineage>
</organism>
<reference evidence="1" key="1">
    <citation type="submission" date="2020-05" db="EMBL/GenBank/DDBJ databases">
        <authorList>
            <person name="Chiriac C."/>
            <person name="Salcher M."/>
            <person name="Ghai R."/>
            <person name="Kavagutti S V."/>
        </authorList>
    </citation>
    <scope>NUCLEOTIDE SEQUENCE</scope>
</reference>
<dbReference type="AlphaFoldDB" id="A0A6J6EIA4"/>
<proteinExistence type="predicted"/>
<evidence type="ECO:0000313" key="1">
    <source>
        <dbReference type="EMBL" id="CAB4575015.1"/>
    </source>
</evidence>
<protein>
    <submittedName>
        <fullName evidence="1">Unannotated protein</fullName>
    </submittedName>
</protein>